<keyword evidence="1" id="KW-0812">Transmembrane</keyword>
<comment type="caution">
    <text evidence="2">The sequence shown here is derived from an EMBL/GenBank/DDBJ whole genome shotgun (WGS) entry which is preliminary data.</text>
</comment>
<feature type="transmembrane region" description="Helical" evidence="1">
    <location>
        <begin position="230"/>
        <end position="250"/>
    </location>
</feature>
<name>A0ABU7RQ65_9ACTN</name>
<dbReference type="Pfam" id="PF06772">
    <property type="entry name" value="LtrA"/>
    <property type="match status" value="1"/>
</dbReference>
<keyword evidence="1" id="KW-1133">Transmembrane helix</keyword>
<feature type="transmembrane region" description="Helical" evidence="1">
    <location>
        <begin position="362"/>
        <end position="381"/>
    </location>
</feature>
<proteinExistence type="predicted"/>
<feature type="transmembrane region" description="Helical" evidence="1">
    <location>
        <begin position="204"/>
        <end position="224"/>
    </location>
</feature>
<feature type="transmembrane region" description="Helical" evidence="1">
    <location>
        <begin position="163"/>
        <end position="183"/>
    </location>
</feature>
<feature type="transmembrane region" description="Helical" evidence="1">
    <location>
        <begin position="271"/>
        <end position="296"/>
    </location>
</feature>
<feature type="transmembrane region" description="Helical" evidence="1">
    <location>
        <begin position="139"/>
        <end position="157"/>
    </location>
</feature>
<organism evidence="2 3">
    <name type="scientific">Plantactinospora sonchi</name>
    <dbReference type="NCBI Taxonomy" id="1544735"/>
    <lineage>
        <taxon>Bacteria</taxon>
        <taxon>Bacillati</taxon>
        <taxon>Actinomycetota</taxon>
        <taxon>Actinomycetes</taxon>
        <taxon>Micromonosporales</taxon>
        <taxon>Micromonosporaceae</taxon>
        <taxon>Plantactinospora</taxon>
    </lineage>
</organism>
<evidence type="ECO:0000256" key="1">
    <source>
        <dbReference type="SAM" id="Phobius"/>
    </source>
</evidence>
<dbReference type="EMBL" id="JAZGQK010000006">
    <property type="protein sequence ID" value="MEE6258399.1"/>
    <property type="molecule type" value="Genomic_DNA"/>
</dbReference>
<feature type="transmembrane region" description="Helical" evidence="1">
    <location>
        <begin position="308"/>
        <end position="328"/>
    </location>
</feature>
<dbReference type="PANTHER" id="PTHR36840:SF1">
    <property type="entry name" value="BLL5714 PROTEIN"/>
    <property type="match status" value="1"/>
</dbReference>
<feature type="transmembrane region" description="Helical" evidence="1">
    <location>
        <begin position="107"/>
        <end position="127"/>
    </location>
</feature>
<reference evidence="2 3" key="1">
    <citation type="submission" date="2024-01" db="EMBL/GenBank/DDBJ databases">
        <title>Genome insights into Plantactinospora sonchi sp. nov.</title>
        <authorList>
            <person name="Wang L."/>
        </authorList>
    </citation>
    <scope>NUCLEOTIDE SEQUENCE [LARGE SCALE GENOMIC DNA]</scope>
    <source>
        <strain evidence="2 3">NEAU-QY2</strain>
    </source>
</reference>
<keyword evidence="1" id="KW-0472">Membrane</keyword>
<gene>
    <name evidence="2" type="ORF">V1633_07810</name>
</gene>
<dbReference type="InterPro" id="IPR010640">
    <property type="entry name" value="Low_temperature_requirement_A"/>
</dbReference>
<protein>
    <submittedName>
        <fullName evidence="2">Low temperature requirement protein A</fullName>
    </submittedName>
</protein>
<evidence type="ECO:0000313" key="2">
    <source>
        <dbReference type="EMBL" id="MEE6258399.1"/>
    </source>
</evidence>
<sequence length="391" mass="42930">MTDDVGVVREAAGEHRPAFLELFFDLVFVLAFIVLAADLSATPTWLASAQTLILFLAFSLVWALTSWAADTFDLNHPRGQVQVFWVMTGSLVMSIAVPQAFSERGPLFAIAYLAIHFGSSTYLVIAGRQQILRTRNRRILFWVGISGTAWLAGAFLPDTARTALWAVAISIEYVAVVLGWPTPRLGRSSGWEWKLVGERVAERYREFLVIALGMLIFIAALTIGPENYTIHRLTAFGMAFATAVLMWRIYIFRAGEVLPEAIVASPNPSRFCQFAVLGHLVMVAGLILTAAGTALAIDDPLRRPHLGWGMIILGGPALFLVGCGLLDYTVFSRVSWTRPVGIILLGLLVLTFPVLPQLSVMALVPLILLGVAIAYTVEFRTRQASPPRIRH</sequence>
<feature type="transmembrane region" description="Helical" evidence="1">
    <location>
        <begin position="49"/>
        <end position="69"/>
    </location>
</feature>
<dbReference type="PANTHER" id="PTHR36840">
    <property type="entry name" value="BLL5714 PROTEIN"/>
    <property type="match status" value="1"/>
</dbReference>
<evidence type="ECO:0000313" key="3">
    <source>
        <dbReference type="Proteomes" id="UP001332243"/>
    </source>
</evidence>
<feature type="transmembrane region" description="Helical" evidence="1">
    <location>
        <begin position="81"/>
        <end position="101"/>
    </location>
</feature>
<keyword evidence="3" id="KW-1185">Reference proteome</keyword>
<dbReference type="RefSeq" id="WP_331213514.1">
    <property type="nucleotide sequence ID" value="NZ_JAZGQK010000006.1"/>
</dbReference>
<feature type="transmembrane region" description="Helical" evidence="1">
    <location>
        <begin position="18"/>
        <end position="37"/>
    </location>
</feature>
<dbReference type="Proteomes" id="UP001332243">
    <property type="component" value="Unassembled WGS sequence"/>
</dbReference>
<feature type="transmembrane region" description="Helical" evidence="1">
    <location>
        <begin position="340"/>
        <end position="356"/>
    </location>
</feature>
<accession>A0ABU7RQ65</accession>